<comment type="caution">
    <text evidence="2">The sequence shown here is derived from an EMBL/GenBank/DDBJ whole genome shotgun (WGS) entry which is preliminary data.</text>
</comment>
<organism evidence="2 3">
    <name type="scientific">Sarcina ventriculi</name>
    <name type="common">Clostridium ventriculi</name>
    <dbReference type="NCBI Taxonomy" id="1267"/>
    <lineage>
        <taxon>Bacteria</taxon>
        <taxon>Bacillati</taxon>
        <taxon>Bacillota</taxon>
        <taxon>Clostridia</taxon>
        <taxon>Eubacteriales</taxon>
        <taxon>Clostridiaceae</taxon>
        <taxon>Sarcina</taxon>
    </lineage>
</organism>
<dbReference type="PANTHER" id="PTHR46067">
    <property type="entry name" value="ACYL-COA N-ACYLTRANSFERASES (NAT) SUPERFAMILY PROTEIN"/>
    <property type="match status" value="1"/>
</dbReference>
<evidence type="ECO:0000313" key="2">
    <source>
        <dbReference type="EMBL" id="CUN60939.1"/>
    </source>
</evidence>
<dbReference type="EMBL" id="CYZR01000002">
    <property type="protein sequence ID" value="CUN60939.1"/>
    <property type="molecule type" value="Genomic_DNA"/>
</dbReference>
<dbReference type="PROSITE" id="PS51186">
    <property type="entry name" value="GNAT"/>
    <property type="match status" value="1"/>
</dbReference>
<protein>
    <submittedName>
        <fullName evidence="2">Spermidine N1-acetyltransferase</fullName>
    </submittedName>
</protein>
<dbReference type="InterPro" id="IPR000182">
    <property type="entry name" value="GNAT_dom"/>
</dbReference>
<dbReference type="PANTHER" id="PTHR46067:SF27">
    <property type="entry name" value="ACYL-COA N-ACYLTRANSFERASES (NAT) SUPERFAMILY PROTEIN"/>
    <property type="match status" value="1"/>
</dbReference>
<dbReference type="Gene3D" id="3.40.630.30">
    <property type="match status" value="1"/>
</dbReference>
<dbReference type="RefSeq" id="WP_055257538.1">
    <property type="nucleotide sequence ID" value="NZ_CABIXL010000002.1"/>
</dbReference>
<reference evidence="2 3" key="1">
    <citation type="submission" date="2015-09" db="EMBL/GenBank/DDBJ databases">
        <authorList>
            <consortium name="Pathogen Informatics"/>
        </authorList>
    </citation>
    <scope>NUCLEOTIDE SEQUENCE [LARGE SCALE GENOMIC DNA]</scope>
    <source>
        <strain evidence="2 3">2789STDY5834858</strain>
    </source>
</reference>
<dbReference type="Proteomes" id="UP000095488">
    <property type="component" value="Unassembled WGS sequence"/>
</dbReference>
<evidence type="ECO:0000259" key="1">
    <source>
        <dbReference type="PROSITE" id="PS51186"/>
    </source>
</evidence>
<dbReference type="SUPFAM" id="SSF55729">
    <property type="entry name" value="Acyl-CoA N-acyltransferases (Nat)"/>
    <property type="match status" value="1"/>
</dbReference>
<evidence type="ECO:0000313" key="3">
    <source>
        <dbReference type="Proteomes" id="UP000095488"/>
    </source>
</evidence>
<accession>A0ABM9UN59</accession>
<dbReference type="InterPro" id="IPR016181">
    <property type="entry name" value="Acyl_CoA_acyltransferase"/>
</dbReference>
<feature type="domain" description="N-acetyltransferase" evidence="1">
    <location>
        <begin position="7"/>
        <end position="165"/>
    </location>
</feature>
<gene>
    <name evidence="2" type="ORF">ERS852473_00617</name>
</gene>
<sequence length="167" mass="19680">MIMEGNISIRTIERDDLKTIYRWNSQEIRGGFQEFKFQSLNELEQDYNKSGFCSDEFQVLMIKEEEHKIGLVYLSFYREGIVKIGMVLTPNSCNRGKGTTILKMIIKYLFSNYPIVRVEADTDVKNIAAQKILEKAGFLKEGILRKYRFHHGKYNDSYIYSFINEKF</sequence>
<name>A0ABM9UN59_SARVE</name>
<keyword evidence="3" id="KW-1185">Reference proteome</keyword>
<proteinExistence type="predicted"/>
<dbReference type="Pfam" id="PF13420">
    <property type="entry name" value="Acetyltransf_4"/>
    <property type="match status" value="1"/>
</dbReference>